<protein>
    <submittedName>
        <fullName evidence="1">Uncharacterized protein</fullName>
    </submittedName>
</protein>
<organism evidence="1 2">
    <name type="scientific">Pseudomonas asplenii</name>
    <dbReference type="NCBI Taxonomy" id="53407"/>
    <lineage>
        <taxon>Bacteria</taxon>
        <taxon>Pseudomonadati</taxon>
        <taxon>Pseudomonadota</taxon>
        <taxon>Gammaproteobacteria</taxon>
        <taxon>Pseudomonadales</taxon>
        <taxon>Pseudomonadaceae</taxon>
        <taxon>Pseudomonas</taxon>
    </lineage>
</organism>
<dbReference type="RefSeq" id="WP_054063205.1">
    <property type="nucleotide sequence ID" value="NZ_JSYZ01000011.1"/>
</dbReference>
<dbReference type="EMBL" id="JSYZ01000011">
    <property type="protein sequence ID" value="KPA90079.1"/>
    <property type="molecule type" value="Genomic_DNA"/>
</dbReference>
<name>A0A0N0E3H2_9PSED</name>
<gene>
    <name evidence="1" type="ORF">PF66_03212</name>
</gene>
<sequence>MMISLITRLIAGRGTGAVTYDILQSAAPVFLEETEDRDIYRVVLRRGEFRYMKDAPCFGGFDAELAMGSTLCGEVLGSLSDHAAVGGNTPDLLVLSVKARSWG</sequence>
<dbReference type="OrthoDB" id="9923172at2"/>
<dbReference type="PATRIC" id="fig|50340.43.peg.510"/>
<dbReference type="Proteomes" id="UP000037931">
    <property type="component" value="Unassembled WGS sequence"/>
</dbReference>
<evidence type="ECO:0000313" key="1">
    <source>
        <dbReference type="EMBL" id="KPA90079.1"/>
    </source>
</evidence>
<keyword evidence="2" id="KW-1185">Reference proteome</keyword>
<evidence type="ECO:0000313" key="2">
    <source>
        <dbReference type="Proteomes" id="UP000037931"/>
    </source>
</evidence>
<accession>A0A0N0E3H2</accession>
<proteinExistence type="predicted"/>
<comment type="caution">
    <text evidence="1">The sequence shown here is derived from an EMBL/GenBank/DDBJ whole genome shotgun (WGS) entry which is preliminary data.</text>
</comment>
<dbReference type="AlphaFoldDB" id="A0A0N0E3H2"/>
<reference evidence="1 2" key="1">
    <citation type="journal article" date="2015" name="PLoS ONE">
        <title>Rice-Infecting Pseudomonas Genomes Are Highly Accessorized and Harbor Multiple Putative Virulence Mechanisms to Cause Sheath Brown Rot.</title>
        <authorList>
            <person name="Quibod I.L."/>
            <person name="Grande G."/>
            <person name="Oreiro E.G."/>
            <person name="Borja F.N."/>
            <person name="Dossa G.S."/>
            <person name="Mauleon R."/>
            <person name="Cruz C.V."/>
            <person name="Oliva R."/>
        </authorList>
    </citation>
    <scope>NUCLEOTIDE SEQUENCE [LARGE SCALE GENOMIC DNA]</scope>
    <source>
        <strain evidence="1 2">IRRI 6609</strain>
    </source>
</reference>